<dbReference type="AlphaFoldDB" id="A0A3N4J4D2"/>
<organism evidence="2 3">
    <name type="scientific">Choiromyces venosus 120613-1</name>
    <dbReference type="NCBI Taxonomy" id="1336337"/>
    <lineage>
        <taxon>Eukaryota</taxon>
        <taxon>Fungi</taxon>
        <taxon>Dikarya</taxon>
        <taxon>Ascomycota</taxon>
        <taxon>Pezizomycotina</taxon>
        <taxon>Pezizomycetes</taxon>
        <taxon>Pezizales</taxon>
        <taxon>Tuberaceae</taxon>
        <taxon>Choiromyces</taxon>
    </lineage>
</organism>
<dbReference type="EMBL" id="ML120481">
    <property type="protein sequence ID" value="RPA92097.1"/>
    <property type="molecule type" value="Genomic_DNA"/>
</dbReference>
<evidence type="ECO:0000313" key="2">
    <source>
        <dbReference type="EMBL" id="RPA92097.1"/>
    </source>
</evidence>
<evidence type="ECO:0000256" key="1">
    <source>
        <dbReference type="SAM" id="MobiDB-lite"/>
    </source>
</evidence>
<feature type="region of interest" description="Disordered" evidence="1">
    <location>
        <begin position="33"/>
        <end position="58"/>
    </location>
</feature>
<dbReference type="Proteomes" id="UP000276215">
    <property type="component" value="Unassembled WGS sequence"/>
</dbReference>
<protein>
    <submittedName>
        <fullName evidence="2">Uncharacterized protein</fullName>
    </submittedName>
</protein>
<sequence>MTTTLPMLPTSYDDNASVRISLSLRPMVLPVPRPFGTSGMRKGQVTPTKGIWPCPHHN</sequence>
<proteinExistence type="predicted"/>
<gene>
    <name evidence="2" type="ORF">L873DRAFT_1818241</name>
</gene>
<evidence type="ECO:0000313" key="3">
    <source>
        <dbReference type="Proteomes" id="UP000276215"/>
    </source>
</evidence>
<name>A0A3N4J4D2_9PEZI</name>
<accession>A0A3N4J4D2</accession>
<reference evidence="2 3" key="1">
    <citation type="journal article" date="2018" name="Nat. Ecol. Evol.">
        <title>Pezizomycetes genomes reveal the molecular basis of ectomycorrhizal truffle lifestyle.</title>
        <authorList>
            <person name="Murat C."/>
            <person name="Payen T."/>
            <person name="Noel B."/>
            <person name="Kuo A."/>
            <person name="Morin E."/>
            <person name="Chen J."/>
            <person name="Kohler A."/>
            <person name="Krizsan K."/>
            <person name="Balestrini R."/>
            <person name="Da Silva C."/>
            <person name="Montanini B."/>
            <person name="Hainaut M."/>
            <person name="Levati E."/>
            <person name="Barry K.W."/>
            <person name="Belfiori B."/>
            <person name="Cichocki N."/>
            <person name="Clum A."/>
            <person name="Dockter R.B."/>
            <person name="Fauchery L."/>
            <person name="Guy J."/>
            <person name="Iotti M."/>
            <person name="Le Tacon F."/>
            <person name="Lindquist E.A."/>
            <person name="Lipzen A."/>
            <person name="Malagnac F."/>
            <person name="Mello A."/>
            <person name="Molinier V."/>
            <person name="Miyauchi S."/>
            <person name="Poulain J."/>
            <person name="Riccioni C."/>
            <person name="Rubini A."/>
            <person name="Sitrit Y."/>
            <person name="Splivallo R."/>
            <person name="Traeger S."/>
            <person name="Wang M."/>
            <person name="Zifcakova L."/>
            <person name="Wipf D."/>
            <person name="Zambonelli A."/>
            <person name="Paolocci F."/>
            <person name="Nowrousian M."/>
            <person name="Ottonello S."/>
            <person name="Baldrian P."/>
            <person name="Spatafora J.W."/>
            <person name="Henrissat B."/>
            <person name="Nagy L.G."/>
            <person name="Aury J.M."/>
            <person name="Wincker P."/>
            <person name="Grigoriev I.V."/>
            <person name="Bonfante P."/>
            <person name="Martin F.M."/>
        </authorList>
    </citation>
    <scope>NUCLEOTIDE SEQUENCE [LARGE SCALE GENOMIC DNA]</scope>
    <source>
        <strain evidence="2 3">120613-1</strain>
    </source>
</reference>
<keyword evidence="3" id="KW-1185">Reference proteome</keyword>